<evidence type="ECO:0000313" key="2">
    <source>
        <dbReference type="Proteomes" id="UP000185678"/>
    </source>
</evidence>
<accession>A0A1N7MG85</accession>
<keyword evidence="2" id="KW-1185">Reference proteome</keyword>
<protein>
    <submittedName>
        <fullName evidence="1">Uncharacterized protein</fullName>
    </submittedName>
</protein>
<name>A0A1N7MG85_9PROT</name>
<organism evidence="1 2">
    <name type="scientific">Insolitispirillum peregrinum</name>
    <dbReference type="NCBI Taxonomy" id="80876"/>
    <lineage>
        <taxon>Bacteria</taxon>
        <taxon>Pseudomonadati</taxon>
        <taxon>Pseudomonadota</taxon>
        <taxon>Alphaproteobacteria</taxon>
        <taxon>Rhodospirillales</taxon>
        <taxon>Novispirillaceae</taxon>
        <taxon>Insolitispirillum</taxon>
    </lineage>
</organism>
<dbReference type="EMBL" id="FTOA01000004">
    <property type="protein sequence ID" value="SIS85154.1"/>
    <property type="molecule type" value="Genomic_DNA"/>
</dbReference>
<dbReference type="RefSeq" id="WP_139332875.1">
    <property type="nucleotide sequence ID" value="NZ_FTOA01000004.1"/>
</dbReference>
<evidence type="ECO:0000313" key="1">
    <source>
        <dbReference type="EMBL" id="SIS85154.1"/>
    </source>
</evidence>
<reference evidence="1 2" key="1">
    <citation type="submission" date="2017-01" db="EMBL/GenBank/DDBJ databases">
        <authorList>
            <person name="Mah S.A."/>
            <person name="Swanson W.J."/>
            <person name="Moy G.W."/>
            <person name="Vacquier V.D."/>
        </authorList>
    </citation>
    <scope>NUCLEOTIDE SEQUENCE [LARGE SCALE GENOMIC DNA]</scope>
    <source>
        <strain evidence="1 2">DSM 11589</strain>
    </source>
</reference>
<dbReference type="Proteomes" id="UP000185678">
    <property type="component" value="Unassembled WGS sequence"/>
</dbReference>
<sequence>MTETSNPAHPTPFQRSLVQAMGKIFLWIRLAASEPAPGRVIAGLYVDLHKAEGPSACRIPGNVPDGQKIAFVLSDLAHNMADVVSGKNDFFAAEYFAHECQRVARMEFAAQCWGRISAGLLKLAEAFNAASATGESGGTDA</sequence>
<gene>
    <name evidence="1" type="ORF">SAMN05421779_104106</name>
</gene>
<dbReference type="AlphaFoldDB" id="A0A1N7MG85"/>
<proteinExistence type="predicted"/>
<dbReference type="STRING" id="80876.SAMN05421779_104106"/>